<dbReference type="Proteomes" id="UP000823775">
    <property type="component" value="Unassembled WGS sequence"/>
</dbReference>
<evidence type="ECO:0000313" key="4">
    <source>
        <dbReference type="Proteomes" id="UP000823775"/>
    </source>
</evidence>
<sequence>MNLVIEILTGTLFHIRVAKDTATTVADLKREISNQEKLPENRLILMLDTGGGVGDSIMLTGDEIPLADYGVKDGSHFYLFFKLPNNTNSNGENPDGDGDNNVSVVNPETPVSQCDSVTSTSK</sequence>
<organism evidence="3 4">
    <name type="scientific">Datura stramonium</name>
    <name type="common">Jimsonweed</name>
    <name type="synonym">Common thornapple</name>
    <dbReference type="NCBI Taxonomy" id="4076"/>
    <lineage>
        <taxon>Eukaryota</taxon>
        <taxon>Viridiplantae</taxon>
        <taxon>Streptophyta</taxon>
        <taxon>Embryophyta</taxon>
        <taxon>Tracheophyta</taxon>
        <taxon>Spermatophyta</taxon>
        <taxon>Magnoliopsida</taxon>
        <taxon>eudicotyledons</taxon>
        <taxon>Gunneridae</taxon>
        <taxon>Pentapetalae</taxon>
        <taxon>asterids</taxon>
        <taxon>lamiids</taxon>
        <taxon>Solanales</taxon>
        <taxon>Solanaceae</taxon>
        <taxon>Solanoideae</taxon>
        <taxon>Datureae</taxon>
        <taxon>Datura</taxon>
    </lineage>
</organism>
<feature type="region of interest" description="Disordered" evidence="1">
    <location>
        <begin position="88"/>
        <end position="122"/>
    </location>
</feature>
<reference evidence="3 4" key="1">
    <citation type="journal article" date="2021" name="BMC Genomics">
        <title>Datura genome reveals duplications of psychoactive alkaloid biosynthetic genes and high mutation rate following tissue culture.</title>
        <authorList>
            <person name="Rajewski A."/>
            <person name="Carter-House D."/>
            <person name="Stajich J."/>
            <person name="Litt A."/>
        </authorList>
    </citation>
    <scope>NUCLEOTIDE SEQUENCE [LARGE SCALE GENOMIC DNA]</scope>
    <source>
        <strain evidence="3">AR-01</strain>
    </source>
</reference>
<dbReference type="InterPro" id="IPR000626">
    <property type="entry name" value="Ubiquitin-like_dom"/>
</dbReference>
<keyword evidence="4" id="KW-1185">Reference proteome</keyword>
<accession>A0ABS8SPS9</accession>
<feature type="compositionally biased region" description="Polar residues" evidence="1">
    <location>
        <begin position="102"/>
        <end position="122"/>
    </location>
</feature>
<protein>
    <recommendedName>
        <fullName evidence="2">Ubiquitin-like domain-containing protein</fullName>
    </recommendedName>
</protein>
<name>A0ABS8SPS9_DATST</name>
<dbReference type="PROSITE" id="PS50053">
    <property type="entry name" value="UBIQUITIN_2"/>
    <property type="match status" value="1"/>
</dbReference>
<gene>
    <name evidence="3" type="ORF">HAX54_044988</name>
</gene>
<evidence type="ECO:0000259" key="2">
    <source>
        <dbReference type="PROSITE" id="PS50053"/>
    </source>
</evidence>
<dbReference type="CDD" id="cd17039">
    <property type="entry name" value="Ubl_ubiquitin_like"/>
    <property type="match status" value="1"/>
</dbReference>
<dbReference type="Gene3D" id="3.10.20.90">
    <property type="entry name" value="Phosphatidylinositol 3-kinase Catalytic Subunit, Chain A, domain 1"/>
    <property type="match status" value="1"/>
</dbReference>
<dbReference type="InterPro" id="IPR029071">
    <property type="entry name" value="Ubiquitin-like_domsf"/>
</dbReference>
<dbReference type="SUPFAM" id="SSF54236">
    <property type="entry name" value="Ubiquitin-like"/>
    <property type="match status" value="1"/>
</dbReference>
<feature type="domain" description="Ubiquitin-like" evidence="2">
    <location>
        <begin position="1"/>
        <end position="86"/>
    </location>
</feature>
<proteinExistence type="predicted"/>
<evidence type="ECO:0000313" key="3">
    <source>
        <dbReference type="EMBL" id="MCD7461009.1"/>
    </source>
</evidence>
<comment type="caution">
    <text evidence="3">The sequence shown here is derived from an EMBL/GenBank/DDBJ whole genome shotgun (WGS) entry which is preliminary data.</text>
</comment>
<evidence type="ECO:0000256" key="1">
    <source>
        <dbReference type="SAM" id="MobiDB-lite"/>
    </source>
</evidence>
<dbReference type="EMBL" id="JACEIK010000693">
    <property type="protein sequence ID" value="MCD7461009.1"/>
    <property type="molecule type" value="Genomic_DNA"/>
</dbReference>